<gene>
    <name evidence="11" type="ORF">LOOC260_122320</name>
</gene>
<feature type="transmembrane region" description="Helical" evidence="9">
    <location>
        <begin position="186"/>
        <end position="208"/>
    </location>
</feature>
<dbReference type="Gene3D" id="1.10.3720.10">
    <property type="entry name" value="MetI-like"/>
    <property type="match status" value="1"/>
</dbReference>
<evidence type="ECO:0000256" key="4">
    <source>
        <dbReference type="ARBA" id="ARBA00022475"/>
    </source>
</evidence>
<evidence type="ECO:0000256" key="8">
    <source>
        <dbReference type="ARBA" id="ARBA00023136"/>
    </source>
</evidence>
<keyword evidence="7 9" id="KW-1133">Transmembrane helix</keyword>
<keyword evidence="4" id="KW-1003">Cell membrane</keyword>
<evidence type="ECO:0000256" key="3">
    <source>
        <dbReference type="ARBA" id="ARBA00022448"/>
    </source>
</evidence>
<dbReference type="PANTHER" id="PTHR30614">
    <property type="entry name" value="MEMBRANE COMPONENT OF AMINO ACID ABC TRANSPORTER"/>
    <property type="match status" value="1"/>
</dbReference>
<organism evidence="11 12">
    <name type="scientific">Paucilactobacillus hokkaidonensis JCM 18461</name>
    <dbReference type="NCBI Taxonomy" id="1291742"/>
    <lineage>
        <taxon>Bacteria</taxon>
        <taxon>Bacillati</taxon>
        <taxon>Bacillota</taxon>
        <taxon>Bacilli</taxon>
        <taxon>Lactobacillales</taxon>
        <taxon>Lactobacillaceae</taxon>
        <taxon>Paucilactobacillus</taxon>
    </lineage>
</organism>
<dbReference type="PANTHER" id="PTHR30614:SF37">
    <property type="entry name" value="AMINO-ACID ABC TRANSPORTER PERMEASE PROTEIN YHDX-RELATED"/>
    <property type="match status" value="1"/>
</dbReference>
<dbReference type="GO" id="GO:0006865">
    <property type="term" value="P:amino acid transport"/>
    <property type="evidence" value="ECO:0007669"/>
    <property type="project" value="UniProtKB-KW"/>
</dbReference>
<evidence type="ECO:0000313" key="12">
    <source>
        <dbReference type="Proteomes" id="UP000031620"/>
    </source>
</evidence>
<evidence type="ECO:0000256" key="5">
    <source>
        <dbReference type="ARBA" id="ARBA00022692"/>
    </source>
</evidence>
<dbReference type="SUPFAM" id="SSF161098">
    <property type="entry name" value="MetI-like"/>
    <property type="match status" value="1"/>
</dbReference>
<accession>A0A0A1GX63</accession>
<dbReference type="NCBIfam" id="TIGR01726">
    <property type="entry name" value="HEQRo_perm_3TM"/>
    <property type="match status" value="1"/>
</dbReference>
<proteinExistence type="inferred from homology"/>
<dbReference type="InterPro" id="IPR000515">
    <property type="entry name" value="MetI-like"/>
</dbReference>
<dbReference type="EMBL" id="AP014680">
    <property type="protein sequence ID" value="BAP86737.1"/>
    <property type="molecule type" value="Genomic_DNA"/>
</dbReference>
<name>A0A0A1GX63_9LACO</name>
<feature type="transmembrane region" description="Helical" evidence="9">
    <location>
        <begin position="27"/>
        <end position="44"/>
    </location>
</feature>
<evidence type="ECO:0000256" key="1">
    <source>
        <dbReference type="ARBA" id="ARBA00004651"/>
    </source>
</evidence>
<feature type="domain" description="ABC transmembrane type-1" evidence="10">
    <location>
        <begin position="17"/>
        <end position="209"/>
    </location>
</feature>
<feature type="transmembrane region" description="Helical" evidence="9">
    <location>
        <begin position="133"/>
        <end position="155"/>
    </location>
</feature>
<keyword evidence="8 9" id="KW-0472">Membrane</keyword>
<evidence type="ECO:0000256" key="2">
    <source>
        <dbReference type="ARBA" id="ARBA00010072"/>
    </source>
</evidence>
<feature type="transmembrane region" description="Helical" evidence="9">
    <location>
        <begin position="65"/>
        <end position="85"/>
    </location>
</feature>
<keyword evidence="3 9" id="KW-0813">Transport</keyword>
<dbReference type="HOGENOM" id="CLU_019602_1_0_9"/>
<keyword evidence="5 9" id="KW-0812">Transmembrane</keyword>
<dbReference type="InterPro" id="IPR010065">
    <property type="entry name" value="AA_ABC_transptr_permease_3TM"/>
</dbReference>
<dbReference type="InterPro" id="IPR035906">
    <property type="entry name" value="MetI-like_sf"/>
</dbReference>
<comment type="similarity">
    <text evidence="2">Belongs to the binding-protein-dependent transport system permease family. HisMQ subfamily.</text>
</comment>
<sequence>MDWSMVQQGIPTYEKAFWLTLKLSCEGIVGAIIVGLIVSFVQYFRITGLQRILGAYVELSRNTPLLIQLFFIYYAFPEIGIKISAEVSGVSGLIFLGGSYMAAAFSSGLNGVPKIQVESGRTIGLTNWQLARYVILPQGLSLSVPAIAANVIFLIKETSIFTVIAIPELTNTALDQIGMIYDTNEALFSLVVGYAIILIPLSILLTWLERRARRGSFGN</sequence>
<dbReference type="AlphaFoldDB" id="A0A0A1GX63"/>
<dbReference type="InterPro" id="IPR043429">
    <property type="entry name" value="ArtM/GltK/GlnP/TcyL/YhdX-like"/>
</dbReference>
<dbReference type="Pfam" id="PF00528">
    <property type="entry name" value="BPD_transp_1"/>
    <property type="match status" value="1"/>
</dbReference>
<dbReference type="CDD" id="cd06261">
    <property type="entry name" value="TM_PBP2"/>
    <property type="match status" value="1"/>
</dbReference>
<comment type="subcellular location">
    <subcellularLocation>
        <location evidence="1 9">Cell membrane</location>
        <topology evidence="1 9">Multi-pass membrane protein</topology>
    </subcellularLocation>
</comment>
<dbReference type="PROSITE" id="PS50928">
    <property type="entry name" value="ABC_TM1"/>
    <property type="match status" value="1"/>
</dbReference>
<protein>
    <submittedName>
        <fullName evidence="11">Polar amino acid ABC transporter permease</fullName>
    </submittedName>
</protein>
<evidence type="ECO:0000256" key="6">
    <source>
        <dbReference type="ARBA" id="ARBA00022970"/>
    </source>
</evidence>
<dbReference type="KEGG" id="lho:LOOC260_122320"/>
<evidence type="ECO:0000256" key="9">
    <source>
        <dbReference type="RuleBase" id="RU363032"/>
    </source>
</evidence>
<reference evidence="11 12" key="1">
    <citation type="submission" date="2014-11" db="EMBL/GenBank/DDBJ databases">
        <title>Complete genome sequence and analysis of Lactobacillus hokkaidonensis LOOC260T.</title>
        <authorList>
            <person name="Tanizawa Y."/>
            <person name="Tohno M."/>
            <person name="Kaminuma E."/>
            <person name="Nakamura Y."/>
            <person name="Arita M."/>
        </authorList>
    </citation>
    <scope>NUCLEOTIDE SEQUENCE [LARGE SCALE GENOMIC DNA]</scope>
    <source>
        <strain evidence="11 12">LOOC260</strain>
    </source>
</reference>
<dbReference type="RefSeq" id="WP_041095017.1">
    <property type="nucleotide sequence ID" value="NZ_AP014680.1"/>
</dbReference>
<dbReference type="GO" id="GO:0022857">
    <property type="term" value="F:transmembrane transporter activity"/>
    <property type="evidence" value="ECO:0007669"/>
    <property type="project" value="InterPro"/>
</dbReference>
<feature type="transmembrane region" description="Helical" evidence="9">
    <location>
        <begin position="91"/>
        <end position="112"/>
    </location>
</feature>
<dbReference type="STRING" id="1291742.LOOC260_122320"/>
<evidence type="ECO:0000259" key="10">
    <source>
        <dbReference type="PROSITE" id="PS50928"/>
    </source>
</evidence>
<dbReference type="GO" id="GO:0043190">
    <property type="term" value="C:ATP-binding cassette (ABC) transporter complex"/>
    <property type="evidence" value="ECO:0007669"/>
    <property type="project" value="InterPro"/>
</dbReference>
<keyword evidence="6" id="KW-0029">Amino-acid transport</keyword>
<dbReference type="Proteomes" id="UP000031620">
    <property type="component" value="Chromosome"/>
</dbReference>
<evidence type="ECO:0000256" key="7">
    <source>
        <dbReference type="ARBA" id="ARBA00022989"/>
    </source>
</evidence>
<evidence type="ECO:0000313" key="11">
    <source>
        <dbReference type="EMBL" id="BAP86737.1"/>
    </source>
</evidence>